<comment type="caution">
    <text evidence="2">The sequence shown here is derived from an EMBL/GenBank/DDBJ whole genome shotgun (WGS) entry which is preliminary data.</text>
</comment>
<dbReference type="InterPro" id="IPR050312">
    <property type="entry name" value="IolE/XylAMocC-like"/>
</dbReference>
<dbReference type="Gene3D" id="3.20.20.150">
    <property type="entry name" value="Divalent-metal-dependent TIM barrel enzymes"/>
    <property type="match status" value="1"/>
</dbReference>
<dbReference type="InterPro" id="IPR036237">
    <property type="entry name" value="Xyl_isomerase-like_sf"/>
</dbReference>
<dbReference type="Pfam" id="PF01261">
    <property type="entry name" value="AP_endonuc_2"/>
    <property type="match status" value="1"/>
</dbReference>
<dbReference type="RefSeq" id="WP_185142179.1">
    <property type="nucleotide sequence ID" value="NZ_JACJVP010000011.1"/>
</dbReference>
<keyword evidence="2" id="KW-0413">Isomerase</keyword>
<protein>
    <submittedName>
        <fullName evidence="2">Sugar phosphate isomerase/epimerase</fullName>
    </submittedName>
</protein>
<dbReference type="PANTHER" id="PTHR12110">
    <property type="entry name" value="HYDROXYPYRUVATE ISOMERASE"/>
    <property type="match status" value="1"/>
</dbReference>
<keyword evidence="3" id="KW-1185">Reference proteome</keyword>
<evidence type="ECO:0000313" key="2">
    <source>
        <dbReference type="EMBL" id="MBB6670689.1"/>
    </source>
</evidence>
<sequence>MKVGMNLLLWTDRPDPSRHLELLRAIRDWGFDGVELAADNMDPADARAFGLILRELGLGCTTIAALDAAAADPASRDPALRRGALRTLKLAIDNTRALGADLLCGPLFQGLGRFSGQGPQPDEWRYAVETLREAGEYAALRGVRLALEPINRFEMYLVNTLADGARFVREVGLPNVGLLADTHHGNIEESSVPDAWRQAADCLFHVHISENHRGVPGSGHAVPKEVFEVLQEIGYDGWLTIEAFGRQVAGLNARLHLWRDYSAHPDDAAVQGVQYIRSHLPPA</sequence>
<name>A0A7X0VFK0_9BACL</name>
<dbReference type="Proteomes" id="UP000547209">
    <property type="component" value="Unassembled WGS sequence"/>
</dbReference>
<dbReference type="SUPFAM" id="SSF51658">
    <property type="entry name" value="Xylose isomerase-like"/>
    <property type="match status" value="1"/>
</dbReference>
<dbReference type="GO" id="GO:0016853">
    <property type="term" value="F:isomerase activity"/>
    <property type="evidence" value="ECO:0007669"/>
    <property type="project" value="UniProtKB-KW"/>
</dbReference>
<accession>A0A7X0VFK0</accession>
<proteinExistence type="predicted"/>
<dbReference type="EMBL" id="JACJVP010000011">
    <property type="protein sequence ID" value="MBB6670689.1"/>
    <property type="molecule type" value="Genomic_DNA"/>
</dbReference>
<gene>
    <name evidence="2" type="ORF">H7C19_08300</name>
</gene>
<reference evidence="2 3" key="1">
    <citation type="submission" date="2020-08" db="EMBL/GenBank/DDBJ databases">
        <title>Cohnella phylogeny.</title>
        <authorList>
            <person name="Dunlap C."/>
        </authorList>
    </citation>
    <scope>NUCLEOTIDE SEQUENCE [LARGE SCALE GENOMIC DNA]</scope>
    <source>
        <strain evidence="2 3">DSM 28246</strain>
    </source>
</reference>
<dbReference type="InterPro" id="IPR013022">
    <property type="entry name" value="Xyl_isomerase-like_TIM-brl"/>
</dbReference>
<evidence type="ECO:0000313" key="3">
    <source>
        <dbReference type="Proteomes" id="UP000547209"/>
    </source>
</evidence>
<organism evidence="2 3">
    <name type="scientific">Cohnella nanjingensis</name>
    <dbReference type="NCBI Taxonomy" id="1387779"/>
    <lineage>
        <taxon>Bacteria</taxon>
        <taxon>Bacillati</taxon>
        <taxon>Bacillota</taxon>
        <taxon>Bacilli</taxon>
        <taxon>Bacillales</taxon>
        <taxon>Paenibacillaceae</taxon>
        <taxon>Cohnella</taxon>
    </lineage>
</organism>
<dbReference type="AlphaFoldDB" id="A0A7X0VFK0"/>
<feature type="domain" description="Xylose isomerase-like TIM barrel" evidence="1">
    <location>
        <begin position="23"/>
        <end position="278"/>
    </location>
</feature>
<evidence type="ECO:0000259" key="1">
    <source>
        <dbReference type="Pfam" id="PF01261"/>
    </source>
</evidence>